<evidence type="ECO:0000313" key="5">
    <source>
        <dbReference type="EMBL" id="TDX53001.1"/>
    </source>
</evidence>
<dbReference type="InterPro" id="IPR027417">
    <property type="entry name" value="P-loop_NTPase"/>
</dbReference>
<name>A0A4V3GYJ0_9FIRM</name>
<keyword evidence="2" id="KW-0547">Nucleotide-binding</keyword>
<dbReference type="Proteomes" id="UP000295832">
    <property type="component" value="Unassembled WGS sequence"/>
</dbReference>
<keyword evidence="1" id="KW-0813">Transport</keyword>
<sequence>MKIKLEVDNLSYQYDQIDILTKINFASKEGEFIGLIGPNGSGKSTLLKNISNILKPSKGIVYLDDFDLKKIKNKDLARQVAIVPQETNINYDFRVEDIVLMGRAPYVSRWQGESSKDIKVVRKVMELTDTIKLSDRYIHQLSGGERQRVVLARSLAQEPELLLLDEPTSNLDINYQIEIMELLRRLNQKDGLTILVILHDLNLAAKYCDRLLLLKEGQIHSFGTPQEILTTKKIEEVYGLKLLIKQDYLSKRPYLTLNNKNSQTKDRLDHKIHLVCGGGSARDLMQALVESGYQLSCGVLNRSDSDWELARSLEIETISEDPFASISDEKHKKNLAKIKEADTVVLTDIPIGAGNLANLKAVLWAARNSKRVIVVNSCKLKNKDYTGGEGRKIFERLLREKVVVVKEEFEALEEIKML</sequence>
<evidence type="ECO:0000256" key="3">
    <source>
        <dbReference type="ARBA" id="ARBA00022840"/>
    </source>
</evidence>
<dbReference type="AlphaFoldDB" id="A0A4V3GYJ0"/>
<dbReference type="PROSITE" id="PS00211">
    <property type="entry name" value="ABC_TRANSPORTER_1"/>
    <property type="match status" value="1"/>
</dbReference>
<dbReference type="PANTHER" id="PTHR42794">
    <property type="entry name" value="HEMIN IMPORT ATP-BINDING PROTEIN HMUV"/>
    <property type="match status" value="1"/>
</dbReference>
<dbReference type="SUPFAM" id="SSF52540">
    <property type="entry name" value="P-loop containing nucleoside triphosphate hydrolases"/>
    <property type="match status" value="1"/>
</dbReference>
<dbReference type="InterPro" id="IPR003439">
    <property type="entry name" value="ABC_transporter-like_ATP-bd"/>
</dbReference>
<dbReference type="Gene3D" id="3.40.50.300">
    <property type="entry name" value="P-loop containing nucleotide triphosphate hydrolases"/>
    <property type="match status" value="1"/>
</dbReference>
<evidence type="ECO:0000256" key="1">
    <source>
        <dbReference type="ARBA" id="ARBA00022448"/>
    </source>
</evidence>
<evidence type="ECO:0000259" key="4">
    <source>
        <dbReference type="PROSITE" id="PS50893"/>
    </source>
</evidence>
<dbReference type="Pfam" id="PF00005">
    <property type="entry name" value="ABC_tran"/>
    <property type="match status" value="1"/>
</dbReference>
<dbReference type="CDD" id="cd03214">
    <property type="entry name" value="ABC_Iron-Siderophores_B12_Hemin"/>
    <property type="match status" value="1"/>
</dbReference>
<gene>
    <name evidence="5" type="ORF">C7959_104129</name>
</gene>
<dbReference type="SMART" id="SM00382">
    <property type="entry name" value="AAA"/>
    <property type="match status" value="1"/>
</dbReference>
<dbReference type="InterPro" id="IPR017871">
    <property type="entry name" value="ABC_transporter-like_CS"/>
</dbReference>
<dbReference type="GO" id="GO:0016887">
    <property type="term" value="F:ATP hydrolysis activity"/>
    <property type="evidence" value="ECO:0007669"/>
    <property type="project" value="InterPro"/>
</dbReference>
<evidence type="ECO:0000313" key="6">
    <source>
        <dbReference type="Proteomes" id="UP000295832"/>
    </source>
</evidence>
<keyword evidence="3 5" id="KW-0067">ATP-binding</keyword>
<evidence type="ECO:0000256" key="2">
    <source>
        <dbReference type="ARBA" id="ARBA00022741"/>
    </source>
</evidence>
<organism evidence="5 6">
    <name type="scientific">Orenia marismortui</name>
    <dbReference type="NCBI Taxonomy" id="46469"/>
    <lineage>
        <taxon>Bacteria</taxon>
        <taxon>Bacillati</taxon>
        <taxon>Bacillota</taxon>
        <taxon>Clostridia</taxon>
        <taxon>Halanaerobiales</taxon>
        <taxon>Halobacteroidaceae</taxon>
        <taxon>Orenia</taxon>
    </lineage>
</organism>
<comment type="caution">
    <text evidence="5">The sequence shown here is derived from an EMBL/GenBank/DDBJ whole genome shotgun (WGS) entry which is preliminary data.</text>
</comment>
<dbReference type="InterPro" id="IPR003593">
    <property type="entry name" value="AAA+_ATPase"/>
</dbReference>
<dbReference type="GO" id="GO:0005524">
    <property type="term" value="F:ATP binding"/>
    <property type="evidence" value="ECO:0007669"/>
    <property type="project" value="UniProtKB-KW"/>
</dbReference>
<dbReference type="NCBIfam" id="NF010068">
    <property type="entry name" value="PRK13548.1"/>
    <property type="match status" value="1"/>
</dbReference>
<dbReference type="PROSITE" id="PS50893">
    <property type="entry name" value="ABC_TRANSPORTER_2"/>
    <property type="match status" value="1"/>
</dbReference>
<dbReference type="RefSeq" id="WP_134115267.1">
    <property type="nucleotide sequence ID" value="NZ_SOEG01000004.1"/>
</dbReference>
<proteinExistence type="predicted"/>
<dbReference type="PANTHER" id="PTHR42794:SF2">
    <property type="entry name" value="ABC TRANSPORTER ATP-BINDING PROTEIN"/>
    <property type="match status" value="1"/>
</dbReference>
<accession>A0A4V3GYJ0</accession>
<feature type="domain" description="ABC transporter" evidence="4">
    <location>
        <begin position="5"/>
        <end position="241"/>
    </location>
</feature>
<dbReference type="STRING" id="926561.GCA_000379025_00462"/>
<dbReference type="EMBL" id="SOEG01000004">
    <property type="protein sequence ID" value="TDX53001.1"/>
    <property type="molecule type" value="Genomic_DNA"/>
</dbReference>
<protein>
    <submittedName>
        <fullName evidence="5">Iron complex transport system ATP-binding protein</fullName>
    </submittedName>
</protein>
<reference evidence="5 6" key="1">
    <citation type="submission" date="2019-03" db="EMBL/GenBank/DDBJ databases">
        <title>Subsurface microbial communities from deep shales in Ohio and West Virginia, USA.</title>
        <authorList>
            <person name="Wrighton K."/>
        </authorList>
    </citation>
    <scope>NUCLEOTIDE SEQUENCE [LARGE SCALE GENOMIC DNA]</scope>
    <source>
        <strain evidence="5 6">MSL 6dP</strain>
    </source>
</reference>
<dbReference type="FunFam" id="3.40.50.300:FF:000134">
    <property type="entry name" value="Iron-enterobactin ABC transporter ATP-binding protein"/>
    <property type="match status" value="1"/>
</dbReference>
<keyword evidence="6" id="KW-1185">Reference proteome</keyword>